<dbReference type="EMBL" id="JAABOA010005983">
    <property type="protein sequence ID" value="KAF9571557.1"/>
    <property type="molecule type" value="Genomic_DNA"/>
</dbReference>
<dbReference type="SUPFAM" id="SSF49695">
    <property type="entry name" value="gamma-Crystallin-like"/>
    <property type="match status" value="1"/>
</dbReference>
<name>A0A9P6FK48_9FUNG</name>
<keyword evidence="3" id="KW-1185">Reference proteome</keyword>
<keyword evidence="1" id="KW-0732">Signal</keyword>
<feature type="non-terminal residue" evidence="2">
    <location>
        <position position="100"/>
    </location>
</feature>
<comment type="caution">
    <text evidence="2">The sequence shown here is derived from an EMBL/GenBank/DDBJ whole genome shotgun (WGS) entry which is preliminary data.</text>
</comment>
<gene>
    <name evidence="2" type="ORF">BGW38_008604</name>
</gene>
<reference evidence="2" key="1">
    <citation type="journal article" date="2020" name="Fungal Divers.">
        <title>Resolving the Mortierellaceae phylogeny through synthesis of multi-gene phylogenetics and phylogenomics.</title>
        <authorList>
            <person name="Vandepol N."/>
            <person name="Liber J."/>
            <person name="Desiro A."/>
            <person name="Na H."/>
            <person name="Kennedy M."/>
            <person name="Barry K."/>
            <person name="Grigoriev I.V."/>
            <person name="Miller A.N."/>
            <person name="O'Donnell K."/>
            <person name="Stajich J.E."/>
            <person name="Bonito G."/>
        </authorList>
    </citation>
    <scope>NUCLEOTIDE SEQUENCE</scope>
    <source>
        <strain evidence="2">KOD1015</strain>
    </source>
</reference>
<organism evidence="2 3">
    <name type="scientific">Lunasporangiospora selenospora</name>
    <dbReference type="NCBI Taxonomy" id="979761"/>
    <lineage>
        <taxon>Eukaryota</taxon>
        <taxon>Fungi</taxon>
        <taxon>Fungi incertae sedis</taxon>
        <taxon>Mucoromycota</taxon>
        <taxon>Mortierellomycotina</taxon>
        <taxon>Mortierellomycetes</taxon>
        <taxon>Mortierellales</taxon>
        <taxon>Mortierellaceae</taxon>
        <taxon>Lunasporangiospora</taxon>
    </lineage>
</organism>
<evidence type="ECO:0000256" key="1">
    <source>
        <dbReference type="SAM" id="SignalP"/>
    </source>
</evidence>
<sequence length="100" mass="10710">MFKYSFVVLAAAIGLTSALDVFNDANYQGQSCRFGTPSGQCINIPSACAGQVSSVSYYNDWVCTLYDSSLCRGSNVEVTGSNAAYLGSFNDKARSVICYQ</sequence>
<feature type="signal peptide" evidence="1">
    <location>
        <begin position="1"/>
        <end position="18"/>
    </location>
</feature>
<dbReference type="AlphaFoldDB" id="A0A9P6FK48"/>
<accession>A0A9P6FK48</accession>
<dbReference type="OrthoDB" id="10333634at2759"/>
<evidence type="ECO:0000313" key="3">
    <source>
        <dbReference type="Proteomes" id="UP000780801"/>
    </source>
</evidence>
<dbReference type="InterPro" id="IPR011024">
    <property type="entry name" value="G_crystallin-like"/>
</dbReference>
<protein>
    <submittedName>
        <fullName evidence="2">Uncharacterized protein</fullName>
    </submittedName>
</protein>
<feature type="chain" id="PRO_5040105573" evidence="1">
    <location>
        <begin position="19"/>
        <end position="100"/>
    </location>
</feature>
<evidence type="ECO:0000313" key="2">
    <source>
        <dbReference type="EMBL" id="KAF9571557.1"/>
    </source>
</evidence>
<dbReference type="Proteomes" id="UP000780801">
    <property type="component" value="Unassembled WGS sequence"/>
</dbReference>
<dbReference type="Gene3D" id="2.60.20.10">
    <property type="entry name" value="Crystallins"/>
    <property type="match status" value="1"/>
</dbReference>
<proteinExistence type="predicted"/>